<dbReference type="Proteomes" id="UP000030645">
    <property type="component" value="Unassembled WGS sequence"/>
</dbReference>
<gene>
    <name evidence="1" type="ORF">L484_013400</name>
</gene>
<organism evidence="1 2">
    <name type="scientific">Morus notabilis</name>
    <dbReference type="NCBI Taxonomy" id="981085"/>
    <lineage>
        <taxon>Eukaryota</taxon>
        <taxon>Viridiplantae</taxon>
        <taxon>Streptophyta</taxon>
        <taxon>Embryophyta</taxon>
        <taxon>Tracheophyta</taxon>
        <taxon>Spermatophyta</taxon>
        <taxon>Magnoliopsida</taxon>
        <taxon>eudicotyledons</taxon>
        <taxon>Gunneridae</taxon>
        <taxon>Pentapetalae</taxon>
        <taxon>rosids</taxon>
        <taxon>fabids</taxon>
        <taxon>Rosales</taxon>
        <taxon>Moraceae</taxon>
        <taxon>Moreae</taxon>
        <taxon>Morus</taxon>
    </lineage>
</organism>
<keyword evidence="2" id="KW-1185">Reference proteome</keyword>
<accession>W9QZA3</accession>
<evidence type="ECO:0000313" key="1">
    <source>
        <dbReference type="EMBL" id="EXB60135.1"/>
    </source>
</evidence>
<proteinExistence type="predicted"/>
<dbReference type="EMBL" id="KE344393">
    <property type="protein sequence ID" value="EXB60135.1"/>
    <property type="molecule type" value="Genomic_DNA"/>
</dbReference>
<name>W9QZA3_9ROSA</name>
<evidence type="ECO:0000313" key="2">
    <source>
        <dbReference type="Proteomes" id="UP000030645"/>
    </source>
</evidence>
<protein>
    <submittedName>
        <fullName evidence="1">Uncharacterized protein</fullName>
    </submittedName>
</protein>
<reference evidence="2" key="1">
    <citation type="submission" date="2013-01" db="EMBL/GenBank/DDBJ databases">
        <title>Draft Genome Sequence of a Mulberry Tree, Morus notabilis C.K. Schneid.</title>
        <authorList>
            <person name="He N."/>
            <person name="Zhao S."/>
        </authorList>
    </citation>
    <scope>NUCLEOTIDE SEQUENCE</scope>
</reference>
<dbReference type="AlphaFoldDB" id="W9QZA3"/>
<sequence>MESSSRVDMLIAVWFEKEKGLSLFIAKGGSPRVLAPIVHASFDLVLWGPDGAYDPMTGNSRKPIAPEISGGNRLILHN</sequence>